<comment type="caution">
    <text evidence="8">The sequence shown here is derived from an EMBL/GenBank/DDBJ whole genome shotgun (WGS) entry which is preliminary data.</text>
</comment>
<keyword evidence="6" id="KW-0812">Transmembrane</keyword>
<proteinExistence type="inferred from homology"/>
<organism evidence="8 9">
    <name type="scientific">Rugosimonospora acidiphila</name>
    <dbReference type="NCBI Taxonomy" id="556531"/>
    <lineage>
        <taxon>Bacteria</taxon>
        <taxon>Bacillati</taxon>
        <taxon>Actinomycetota</taxon>
        <taxon>Actinomycetes</taxon>
        <taxon>Micromonosporales</taxon>
        <taxon>Micromonosporaceae</taxon>
        <taxon>Rugosimonospora</taxon>
    </lineage>
</organism>
<feature type="region of interest" description="Disordered" evidence="5">
    <location>
        <begin position="168"/>
        <end position="197"/>
    </location>
</feature>
<dbReference type="InterPro" id="IPR037045">
    <property type="entry name" value="S8pro/Inhibitor_I9_sf"/>
</dbReference>
<dbReference type="Gene3D" id="3.40.50.200">
    <property type="entry name" value="Peptidase S8/S53 domain"/>
    <property type="match status" value="1"/>
</dbReference>
<evidence type="ECO:0000256" key="2">
    <source>
        <dbReference type="ARBA" id="ARBA00022801"/>
    </source>
</evidence>
<evidence type="ECO:0000256" key="3">
    <source>
        <dbReference type="ARBA" id="ARBA00022825"/>
    </source>
</evidence>
<dbReference type="SUPFAM" id="SSF52743">
    <property type="entry name" value="Subtilisin-like"/>
    <property type="match status" value="1"/>
</dbReference>
<evidence type="ECO:0000313" key="9">
    <source>
        <dbReference type="Proteomes" id="UP001501570"/>
    </source>
</evidence>
<evidence type="ECO:0000259" key="7">
    <source>
        <dbReference type="Pfam" id="PF00082"/>
    </source>
</evidence>
<keyword evidence="3" id="KW-0720">Serine protease</keyword>
<dbReference type="RefSeq" id="WP_345630169.1">
    <property type="nucleotide sequence ID" value="NZ_BAABJQ010000007.1"/>
</dbReference>
<evidence type="ECO:0000256" key="4">
    <source>
        <dbReference type="PROSITE-ProRule" id="PRU01240"/>
    </source>
</evidence>
<feature type="transmembrane region" description="Helical" evidence="6">
    <location>
        <begin position="34"/>
        <end position="53"/>
    </location>
</feature>
<dbReference type="PROSITE" id="PS00138">
    <property type="entry name" value="SUBTILASE_SER"/>
    <property type="match status" value="1"/>
</dbReference>
<keyword evidence="1" id="KW-0645">Protease</keyword>
<evidence type="ECO:0000313" key="8">
    <source>
        <dbReference type="EMBL" id="GAA5185916.1"/>
    </source>
</evidence>
<dbReference type="EMBL" id="BAABJQ010000007">
    <property type="protein sequence ID" value="GAA5185916.1"/>
    <property type="molecule type" value="Genomic_DNA"/>
</dbReference>
<dbReference type="InterPro" id="IPR000209">
    <property type="entry name" value="Peptidase_S8/S53_dom"/>
</dbReference>
<evidence type="ECO:0000256" key="1">
    <source>
        <dbReference type="ARBA" id="ARBA00022670"/>
    </source>
</evidence>
<keyword evidence="6" id="KW-1133">Transmembrane helix</keyword>
<evidence type="ECO:0000256" key="6">
    <source>
        <dbReference type="SAM" id="Phobius"/>
    </source>
</evidence>
<comment type="caution">
    <text evidence="4">Lacks conserved residue(s) required for the propagation of feature annotation.</text>
</comment>
<keyword evidence="2" id="KW-0378">Hydrolase</keyword>
<comment type="similarity">
    <text evidence="4">Belongs to the peptidase S8 family.</text>
</comment>
<accession>A0ABP9RRT0</accession>
<feature type="domain" description="Peptidase S8/S53" evidence="7">
    <location>
        <begin position="269"/>
        <end position="522"/>
    </location>
</feature>
<feature type="region of interest" description="Disordered" evidence="5">
    <location>
        <begin position="1"/>
        <end position="21"/>
    </location>
</feature>
<name>A0ABP9RRT0_9ACTN</name>
<dbReference type="Pfam" id="PF00082">
    <property type="entry name" value="Peptidase_S8"/>
    <property type="match status" value="1"/>
</dbReference>
<dbReference type="InterPro" id="IPR036852">
    <property type="entry name" value="Peptidase_S8/S53_dom_sf"/>
</dbReference>
<dbReference type="PROSITE" id="PS51892">
    <property type="entry name" value="SUBTILASE"/>
    <property type="match status" value="1"/>
</dbReference>
<reference evidence="9" key="1">
    <citation type="journal article" date="2019" name="Int. J. Syst. Evol. Microbiol.">
        <title>The Global Catalogue of Microorganisms (GCM) 10K type strain sequencing project: providing services to taxonomists for standard genome sequencing and annotation.</title>
        <authorList>
            <consortium name="The Broad Institute Genomics Platform"/>
            <consortium name="The Broad Institute Genome Sequencing Center for Infectious Disease"/>
            <person name="Wu L."/>
            <person name="Ma J."/>
        </authorList>
    </citation>
    <scope>NUCLEOTIDE SEQUENCE [LARGE SCALE GENOMIC DNA]</scope>
    <source>
        <strain evidence="9">JCM 18304</strain>
    </source>
</reference>
<dbReference type="InterPro" id="IPR023828">
    <property type="entry name" value="Peptidase_S8_Ser-AS"/>
</dbReference>
<gene>
    <name evidence="8" type="ORF">GCM10023322_31050</name>
</gene>
<protein>
    <recommendedName>
        <fullName evidence="7">Peptidase S8/S53 domain-containing protein</fullName>
    </recommendedName>
</protein>
<dbReference type="Proteomes" id="UP001501570">
    <property type="component" value="Unassembled WGS sequence"/>
</dbReference>
<sequence length="912" mass="92579">MKHEPSGLPSPLPTLPPAIAGDNRATRRSRLARIAVAAPVSLAAAIAAVAGVVTPASAAPTEAPAYGSAVSGGSVIVVLKNQHSDLNLRTQGDTRRAAAFADQAPLLADIRSHGGTGVSQLVSVNAIAATVSADEVARLRADAAVAQIVPDTAVPLAPAPASQAAAPAAATPAVQKPSTAATCPTVPGEKGKPAQEPEAMADIHASTGNPNSPEMANSIATGKGVIVAIGGMNRVAGNPDFQRADGSHVVMNAPDYTADTGSDESYGDASSVAAQGNMVYNYAQALPFSNVPADCTFTIRGDAPDASLVDSSQIDTPPSEATEQESQLIANVDNAVVVEHADVISESYGYTPRPGNYAVHYAANDAAVAAGVTVVVSSGDSGSSGTISSPASDPNVIAAGAVDNFRLVAMAHGYSSYVSNNIAALSSGGTTPDNKLVDLVAPGYFGEADCSDGHGGCPPNYPTESMRGTSESAPLIAGAAADVIQAYRDTHAGASPTPAQVKQILTGTATDLGAPADQQGAGLLNIYNAVKAAQVMPDTAGRRPAPPLTLAGSLVPSPSQLDLTGNPGSTTSTSVNLYNTSSLPTRVSGTYRELGSAKQIGHTVTENISAPDPSLPLPAEGAVAGAPIHFTVPIGLDRLNADMIWPDPTNSNIICFALIDPQGRLEQLSYDDGSAGRNGAIGSVSNEQNAQVTNPEPGVWTAKILWSGKDVDLAVAPATPGTYTGPMSFKVSGQNWTYKPATTHPVTIPAHSTATVPLNVSMPTAAGDHPESVQFTSITGAVTSLPVARRTLIPSQGGSFNTVITSTVGRSVGQVSTYNMAVSAGTKSLNLNFNTADASPDNKFTFYLLNPTGTVVATDTTPKTVDGQAVATATLSATDPTPGTWEIDVVLNLTESGKEFTQTVYGQAAVTH</sequence>
<keyword evidence="9" id="KW-1185">Reference proteome</keyword>
<keyword evidence="6" id="KW-0472">Membrane</keyword>
<dbReference type="Gene3D" id="3.30.70.80">
    <property type="entry name" value="Peptidase S8 propeptide/proteinase inhibitor I9"/>
    <property type="match status" value="1"/>
</dbReference>
<evidence type="ECO:0000256" key="5">
    <source>
        <dbReference type="SAM" id="MobiDB-lite"/>
    </source>
</evidence>